<reference evidence="1" key="1">
    <citation type="submission" date="2019-05" db="EMBL/GenBank/DDBJ databases">
        <title>Annotation for the trematode Paragonimus heterotremus.</title>
        <authorList>
            <person name="Choi Y.-J."/>
        </authorList>
    </citation>
    <scope>NUCLEOTIDE SEQUENCE</scope>
    <source>
        <strain evidence="1">LC</strain>
    </source>
</reference>
<dbReference type="OrthoDB" id="10263545at2759"/>
<keyword evidence="2" id="KW-1185">Reference proteome</keyword>
<proteinExistence type="predicted"/>
<comment type="caution">
    <text evidence="1">The sequence shown here is derived from an EMBL/GenBank/DDBJ whole genome shotgun (WGS) entry which is preliminary data.</text>
</comment>
<dbReference type="AlphaFoldDB" id="A0A8J4SZ17"/>
<dbReference type="PANTHER" id="PTHR47331">
    <property type="entry name" value="PHD-TYPE DOMAIN-CONTAINING PROTEIN"/>
    <property type="match status" value="1"/>
</dbReference>
<evidence type="ECO:0000313" key="1">
    <source>
        <dbReference type="EMBL" id="KAF5394804.1"/>
    </source>
</evidence>
<dbReference type="EMBL" id="LUCH01017679">
    <property type="protein sequence ID" value="KAF5394804.1"/>
    <property type="molecule type" value="Genomic_DNA"/>
</dbReference>
<accession>A0A8J4SZ17</accession>
<gene>
    <name evidence="1" type="ORF">PHET_10104</name>
</gene>
<organism evidence="1 2">
    <name type="scientific">Paragonimus heterotremus</name>
    <dbReference type="NCBI Taxonomy" id="100268"/>
    <lineage>
        <taxon>Eukaryota</taxon>
        <taxon>Metazoa</taxon>
        <taxon>Spiralia</taxon>
        <taxon>Lophotrochozoa</taxon>
        <taxon>Platyhelminthes</taxon>
        <taxon>Trematoda</taxon>
        <taxon>Digenea</taxon>
        <taxon>Plagiorchiida</taxon>
        <taxon>Troglotremata</taxon>
        <taxon>Troglotrematidae</taxon>
        <taxon>Paragonimus</taxon>
    </lineage>
</organism>
<name>A0A8J4SZ17_9TREM</name>
<protein>
    <submittedName>
        <fullName evidence="1">Uncharacterized protein</fullName>
    </submittedName>
</protein>
<evidence type="ECO:0000313" key="2">
    <source>
        <dbReference type="Proteomes" id="UP000748531"/>
    </source>
</evidence>
<dbReference type="Proteomes" id="UP000748531">
    <property type="component" value="Unassembled WGS sequence"/>
</dbReference>
<sequence length="249" mass="27980">MVAKAHIDELLDGPRPTDNGSAALVQLSQQMTVCEVMLRQLNRNSDLNSSRTTEATVRRLPPELHFRWADEAAIITLSNREPHFTDLTRFVEELADDASLRYDINALQGNLERLYQQEFIDASLIKKKEMSVGDRQAIGLMETSTHLTGGHHEVALPWRPASLLSPDNRPIALKPLHMLRQRLMECDVLVQHYPHAMGEYDSQAMPRLTLRTGHLVVGGIQLTVPFSILLSCKSCELSSTVQRGMHANL</sequence>